<gene>
    <name evidence="2" type="ORF">D7044_17305</name>
</gene>
<dbReference type="Proteomes" id="UP000275865">
    <property type="component" value="Unassembled WGS sequence"/>
</dbReference>
<name>A0A3A9Y171_9ACTN</name>
<evidence type="ECO:0000313" key="2">
    <source>
        <dbReference type="EMBL" id="RKN31029.1"/>
    </source>
</evidence>
<comment type="caution">
    <text evidence="2">The sequence shown here is derived from an EMBL/GenBank/DDBJ whole genome shotgun (WGS) entry which is preliminary data.</text>
</comment>
<reference evidence="2 3" key="1">
    <citation type="submission" date="2018-09" db="EMBL/GenBank/DDBJ databases">
        <title>Micromonospora sp. nov. MS1-9, isolated from a root of Musa sp.</title>
        <authorList>
            <person name="Kuncharoen N."/>
            <person name="Kudo T."/>
            <person name="Ohkuma M."/>
            <person name="Yuki M."/>
            <person name="Tanasupawat S."/>
        </authorList>
    </citation>
    <scope>NUCLEOTIDE SEQUENCE [LARGE SCALE GENOMIC DNA]</scope>
    <source>
        <strain evidence="2 3">MS1-9</strain>
    </source>
</reference>
<keyword evidence="1" id="KW-0812">Transmembrane</keyword>
<proteinExistence type="predicted"/>
<protein>
    <submittedName>
        <fullName evidence="2">Uncharacterized protein</fullName>
    </submittedName>
</protein>
<organism evidence="2 3">
    <name type="scientific">Micromonospora musae</name>
    <dbReference type="NCBI Taxonomy" id="1894970"/>
    <lineage>
        <taxon>Bacteria</taxon>
        <taxon>Bacillati</taxon>
        <taxon>Actinomycetota</taxon>
        <taxon>Actinomycetes</taxon>
        <taxon>Micromonosporales</taxon>
        <taxon>Micromonosporaceae</taxon>
        <taxon>Micromonospora</taxon>
    </lineage>
</organism>
<dbReference type="AlphaFoldDB" id="A0A3A9Y171"/>
<keyword evidence="1" id="KW-0472">Membrane</keyword>
<keyword evidence="1" id="KW-1133">Transmembrane helix</keyword>
<evidence type="ECO:0000256" key="1">
    <source>
        <dbReference type="SAM" id="Phobius"/>
    </source>
</evidence>
<dbReference type="RefSeq" id="WP_120689527.1">
    <property type="nucleotide sequence ID" value="NZ_RAZT01000008.1"/>
</dbReference>
<dbReference type="EMBL" id="RAZT01000008">
    <property type="protein sequence ID" value="RKN31029.1"/>
    <property type="molecule type" value="Genomic_DNA"/>
</dbReference>
<sequence length="252" mass="25963">MDVDAQDRLRGRVLVGATVLALVVGGWWWRAAAPEDERALGLAASVPGLAARAPGAAPPIAGLTARATDMRIGPMDVDPGAVYEVDPATGVAVRAEPGDRLVFRVEPDGSVFRVDPETGEVVRVESGAGATGSGSGRYGGGRAAIGGANRPLYLPPTSDMLWQEMVTLTQQGVTRQVGSRQGARFRLLFRCAGPGELRIEISGGRSSGGNGSDCGGALRTQVVTGTGGPLRVSLAAADAEWVRIVAQLVRLG</sequence>
<feature type="transmembrane region" description="Helical" evidence="1">
    <location>
        <begin position="12"/>
        <end position="29"/>
    </location>
</feature>
<accession>A0A3A9Y171</accession>
<evidence type="ECO:0000313" key="3">
    <source>
        <dbReference type="Proteomes" id="UP000275865"/>
    </source>
</evidence>